<evidence type="ECO:0000256" key="1">
    <source>
        <dbReference type="SAM" id="MobiDB-lite"/>
    </source>
</evidence>
<dbReference type="Proteomes" id="UP000887013">
    <property type="component" value="Unassembled WGS sequence"/>
</dbReference>
<sequence length="231" mass="26025">MNVFEINVLQTCDDFMHTITSSGTSTVPTQPVPEYTPSTVQKNFMSPLADYYSPSPVKENFMSPVPEYTPTPLPNPHTYTSSNYVPTDYTTTSNALQDTFMMSPPAAPSLYRSPAPRSSTTYETLRQSPDSHRNGMDDDDLESEAGCDSKPTEYYKYRTSKIAAFKSTKKVLENSLKNISKLYDCEEYTIEDILETLSTSFPKYSDKISNCKGRCMRPKINTKSKQALKNI</sequence>
<protein>
    <submittedName>
        <fullName evidence="2">Uncharacterized protein</fullName>
    </submittedName>
</protein>
<accession>A0A8X6J7Q2</accession>
<organism evidence="2 3">
    <name type="scientific">Nephila pilipes</name>
    <name type="common">Giant wood spider</name>
    <name type="synonym">Nephila maculata</name>
    <dbReference type="NCBI Taxonomy" id="299642"/>
    <lineage>
        <taxon>Eukaryota</taxon>
        <taxon>Metazoa</taxon>
        <taxon>Ecdysozoa</taxon>
        <taxon>Arthropoda</taxon>
        <taxon>Chelicerata</taxon>
        <taxon>Arachnida</taxon>
        <taxon>Araneae</taxon>
        <taxon>Araneomorphae</taxon>
        <taxon>Entelegynae</taxon>
        <taxon>Araneoidea</taxon>
        <taxon>Nephilidae</taxon>
        <taxon>Nephila</taxon>
    </lineage>
</organism>
<gene>
    <name evidence="2" type="ORF">NPIL_258901</name>
</gene>
<feature type="region of interest" description="Disordered" evidence="1">
    <location>
        <begin position="107"/>
        <end position="147"/>
    </location>
</feature>
<feature type="non-terminal residue" evidence="2">
    <location>
        <position position="231"/>
    </location>
</feature>
<proteinExistence type="predicted"/>
<feature type="compositionally biased region" description="Polar residues" evidence="1">
    <location>
        <begin position="116"/>
        <end position="128"/>
    </location>
</feature>
<comment type="caution">
    <text evidence="2">The sequence shown here is derived from an EMBL/GenBank/DDBJ whole genome shotgun (WGS) entry which is preliminary data.</text>
</comment>
<evidence type="ECO:0000313" key="3">
    <source>
        <dbReference type="Proteomes" id="UP000887013"/>
    </source>
</evidence>
<name>A0A8X6J7Q2_NEPPI</name>
<dbReference type="AlphaFoldDB" id="A0A8X6J7Q2"/>
<reference evidence="2" key="1">
    <citation type="submission" date="2020-08" db="EMBL/GenBank/DDBJ databases">
        <title>Multicomponent nature underlies the extraordinary mechanical properties of spider dragline silk.</title>
        <authorList>
            <person name="Kono N."/>
            <person name="Nakamura H."/>
            <person name="Mori M."/>
            <person name="Yoshida Y."/>
            <person name="Ohtoshi R."/>
            <person name="Malay A.D."/>
            <person name="Moran D.A.P."/>
            <person name="Tomita M."/>
            <person name="Numata K."/>
            <person name="Arakawa K."/>
        </authorList>
    </citation>
    <scope>NUCLEOTIDE SEQUENCE</scope>
</reference>
<evidence type="ECO:0000313" key="2">
    <source>
        <dbReference type="EMBL" id="GFS43638.1"/>
    </source>
</evidence>
<keyword evidence="3" id="KW-1185">Reference proteome</keyword>
<dbReference type="EMBL" id="BMAW01090217">
    <property type="protein sequence ID" value="GFS43638.1"/>
    <property type="molecule type" value="Genomic_DNA"/>
</dbReference>